<evidence type="ECO:0000313" key="1">
    <source>
        <dbReference type="EMBL" id="EJX02943.1"/>
    </source>
</evidence>
<dbReference type="AlphaFoldDB" id="J9GL95"/>
<protein>
    <submittedName>
        <fullName evidence="1">Uncharacterized protein</fullName>
    </submittedName>
</protein>
<name>J9GL95_9ZZZZ</name>
<proteinExistence type="predicted"/>
<comment type="caution">
    <text evidence="1">The sequence shown here is derived from an EMBL/GenBank/DDBJ whole genome shotgun (WGS) entry which is preliminary data.</text>
</comment>
<reference evidence="1" key="1">
    <citation type="journal article" date="2012" name="PLoS ONE">
        <title>Gene sets for utilization of primary and secondary nutrition supplies in the distal gut of endangered iberian lynx.</title>
        <authorList>
            <person name="Alcaide M."/>
            <person name="Messina E."/>
            <person name="Richter M."/>
            <person name="Bargiela R."/>
            <person name="Peplies J."/>
            <person name="Huws S.A."/>
            <person name="Newbold C.J."/>
            <person name="Golyshin P.N."/>
            <person name="Simon M.A."/>
            <person name="Lopez G."/>
            <person name="Yakimov M.M."/>
            <person name="Ferrer M."/>
        </authorList>
    </citation>
    <scope>NUCLEOTIDE SEQUENCE</scope>
</reference>
<dbReference type="EMBL" id="AMCI01002353">
    <property type="protein sequence ID" value="EJX02943.1"/>
    <property type="molecule type" value="Genomic_DNA"/>
</dbReference>
<accession>J9GL95</accession>
<sequence length="47" mass="5475">MSKHLTFKQAFRNSSQINFDKRILCTPAINMYSLSNQFLTRATFSCN</sequence>
<organism evidence="1">
    <name type="scientific">gut metagenome</name>
    <dbReference type="NCBI Taxonomy" id="749906"/>
    <lineage>
        <taxon>unclassified sequences</taxon>
        <taxon>metagenomes</taxon>
        <taxon>organismal metagenomes</taxon>
    </lineage>
</organism>
<gene>
    <name evidence="1" type="ORF">EVA_08952</name>
</gene>